<organism evidence="1 2">
    <name type="scientific">Thelephora ganbajun</name>
    <name type="common">Ganba fungus</name>
    <dbReference type="NCBI Taxonomy" id="370292"/>
    <lineage>
        <taxon>Eukaryota</taxon>
        <taxon>Fungi</taxon>
        <taxon>Dikarya</taxon>
        <taxon>Basidiomycota</taxon>
        <taxon>Agaricomycotina</taxon>
        <taxon>Agaricomycetes</taxon>
        <taxon>Thelephorales</taxon>
        <taxon>Thelephoraceae</taxon>
        <taxon>Thelephora</taxon>
    </lineage>
</organism>
<reference evidence="1" key="1">
    <citation type="submission" date="2019-10" db="EMBL/GenBank/DDBJ databases">
        <authorList>
            <consortium name="DOE Joint Genome Institute"/>
            <person name="Kuo A."/>
            <person name="Miyauchi S."/>
            <person name="Kiss E."/>
            <person name="Drula E."/>
            <person name="Kohler A."/>
            <person name="Sanchez-Garcia M."/>
            <person name="Andreopoulos B."/>
            <person name="Barry K.W."/>
            <person name="Bonito G."/>
            <person name="Buee M."/>
            <person name="Carver A."/>
            <person name="Chen C."/>
            <person name="Cichocki N."/>
            <person name="Clum A."/>
            <person name="Culley D."/>
            <person name="Crous P.W."/>
            <person name="Fauchery L."/>
            <person name="Girlanda M."/>
            <person name="Hayes R."/>
            <person name="Keri Z."/>
            <person name="Labutti K."/>
            <person name="Lipzen A."/>
            <person name="Lombard V."/>
            <person name="Magnuson J."/>
            <person name="Maillard F."/>
            <person name="Morin E."/>
            <person name="Murat C."/>
            <person name="Nolan M."/>
            <person name="Ohm R."/>
            <person name="Pangilinan J."/>
            <person name="Pereira M."/>
            <person name="Perotto S."/>
            <person name="Peter M."/>
            <person name="Riley R."/>
            <person name="Sitrit Y."/>
            <person name="Stielow B."/>
            <person name="Szollosi G."/>
            <person name="Zifcakova L."/>
            <person name="Stursova M."/>
            <person name="Spatafora J.W."/>
            <person name="Tedersoo L."/>
            <person name="Vaario L.-M."/>
            <person name="Yamada A."/>
            <person name="Yan M."/>
            <person name="Wang P."/>
            <person name="Xu J."/>
            <person name="Bruns T."/>
            <person name="Baldrian P."/>
            <person name="Vilgalys R."/>
            <person name="Henrissat B."/>
            <person name="Grigoriev I.V."/>
            <person name="Hibbett D."/>
            <person name="Nagy L.G."/>
            <person name="Martin F.M."/>
        </authorList>
    </citation>
    <scope>NUCLEOTIDE SEQUENCE</scope>
    <source>
        <strain evidence="1">P2</strain>
    </source>
</reference>
<protein>
    <submittedName>
        <fullName evidence="1">Uncharacterized protein</fullName>
    </submittedName>
</protein>
<reference evidence="1" key="2">
    <citation type="journal article" date="2020" name="Nat. Commun.">
        <title>Large-scale genome sequencing of mycorrhizal fungi provides insights into the early evolution of symbiotic traits.</title>
        <authorList>
            <person name="Miyauchi S."/>
            <person name="Kiss E."/>
            <person name="Kuo A."/>
            <person name="Drula E."/>
            <person name="Kohler A."/>
            <person name="Sanchez-Garcia M."/>
            <person name="Morin E."/>
            <person name="Andreopoulos B."/>
            <person name="Barry K.W."/>
            <person name="Bonito G."/>
            <person name="Buee M."/>
            <person name="Carver A."/>
            <person name="Chen C."/>
            <person name="Cichocki N."/>
            <person name="Clum A."/>
            <person name="Culley D."/>
            <person name="Crous P.W."/>
            <person name="Fauchery L."/>
            <person name="Girlanda M."/>
            <person name="Hayes R.D."/>
            <person name="Keri Z."/>
            <person name="LaButti K."/>
            <person name="Lipzen A."/>
            <person name="Lombard V."/>
            <person name="Magnuson J."/>
            <person name="Maillard F."/>
            <person name="Murat C."/>
            <person name="Nolan M."/>
            <person name="Ohm R.A."/>
            <person name="Pangilinan J."/>
            <person name="Pereira M.F."/>
            <person name="Perotto S."/>
            <person name="Peter M."/>
            <person name="Pfister S."/>
            <person name="Riley R."/>
            <person name="Sitrit Y."/>
            <person name="Stielow J.B."/>
            <person name="Szollosi G."/>
            <person name="Zifcakova L."/>
            <person name="Stursova M."/>
            <person name="Spatafora J.W."/>
            <person name="Tedersoo L."/>
            <person name="Vaario L.M."/>
            <person name="Yamada A."/>
            <person name="Yan M."/>
            <person name="Wang P."/>
            <person name="Xu J."/>
            <person name="Bruns T."/>
            <person name="Baldrian P."/>
            <person name="Vilgalys R."/>
            <person name="Dunand C."/>
            <person name="Henrissat B."/>
            <person name="Grigoriev I.V."/>
            <person name="Hibbett D."/>
            <person name="Nagy L.G."/>
            <person name="Martin F.M."/>
        </authorList>
    </citation>
    <scope>NUCLEOTIDE SEQUENCE</scope>
    <source>
        <strain evidence="1">P2</strain>
    </source>
</reference>
<sequence>MSSRDIPTSESIAAVSKLQIHDEKGQAVTLGSLFEDQKTVIIFIRHFFCGTCQAYISHLASIPLETFTNIGVRVVVIGCGERDVIPFYKETTGFKGDIYADFSRETFRALDLKVTLEITPKGEKKKSYVPGSRFANVMESAWRMVTHPKYIGRQGNIAQLGGDFIFGPGPQCAFAHRMQHTEDHIEIAELVQLLGLPESAIPPTPSQAPPPEQKENQGENLAPTETPTKE</sequence>
<name>A0ACB6ZXC3_THEGA</name>
<accession>A0ACB6ZXC3</accession>
<keyword evidence="2" id="KW-1185">Reference proteome</keyword>
<evidence type="ECO:0000313" key="1">
    <source>
        <dbReference type="EMBL" id="KAF9654060.1"/>
    </source>
</evidence>
<dbReference type="Proteomes" id="UP000886501">
    <property type="component" value="Unassembled WGS sequence"/>
</dbReference>
<comment type="caution">
    <text evidence="1">The sequence shown here is derived from an EMBL/GenBank/DDBJ whole genome shotgun (WGS) entry which is preliminary data.</text>
</comment>
<dbReference type="EMBL" id="MU117962">
    <property type="protein sequence ID" value="KAF9654060.1"/>
    <property type="molecule type" value="Genomic_DNA"/>
</dbReference>
<gene>
    <name evidence="1" type="ORF">BDM02DRAFT_1190125</name>
</gene>
<proteinExistence type="predicted"/>
<evidence type="ECO:0000313" key="2">
    <source>
        <dbReference type="Proteomes" id="UP000886501"/>
    </source>
</evidence>